<dbReference type="GO" id="GO:0005737">
    <property type="term" value="C:cytoplasm"/>
    <property type="evidence" value="ECO:0007669"/>
    <property type="project" value="TreeGrafter"/>
</dbReference>
<dbReference type="OrthoDB" id="9802281at2"/>
<dbReference type="RefSeq" id="WP_149172342.1">
    <property type="nucleotide sequence ID" value="NZ_VTOY01000018.1"/>
</dbReference>
<dbReference type="AlphaFoldDB" id="A0A5D6VZG8"/>
<dbReference type="EMBL" id="VTOY01000018">
    <property type="protein sequence ID" value="TYZ19958.1"/>
    <property type="molecule type" value="Genomic_DNA"/>
</dbReference>
<feature type="domain" description="Prephenate dehydratase" evidence="11">
    <location>
        <begin position="4"/>
        <end position="185"/>
    </location>
</feature>
<reference evidence="13 14" key="1">
    <citation type="submission" date="2019-08" db="EMBL/GenBank/DDBJ databases">
        <title>Selenomonas sp. mPRGC5 and Selenomonas sp. mPRGC8 isolated from ruminal fluid of dairy goat (Capra hircus).</title>
        <authorList>
            <person name="Poothong S."/>
            <person name="Nuengjamnong C."/>
            <person name="Tanasupawat S."/>
        </authorList>
    </citation>
    <scope>NUCLEOTIDE SEQUENCE [LARGE SCALE GENOMIC DNA]</scope>
    <source>
        <strain evidence="14">mPRGC5</strain>
    </source>
</reference>
<evidence type="ECO:0000259" key="12">
    <source>
        <dbReference type="PROSITE" id="PS51671"/>
    </source>
</evidence>
<evidence type="ECO:0000256" key="10">
    <source>
        <dbReference type="RuleBase" id="RU361254"/>
    </source>
</evidence>
<dbReference type="PROSITE" id="PS51671">
    <property type="entry name" value="ACT"/>
    <property type="match status" value="1"/>
</dbReference>
<evidence type="ECO:0000259" key="11">
    <source>
        <dbReference type="PROSITE" id="PS51171"/>
    </source>
</evidence>
<evidence type="ECO:0000256" key="6">
    <source>
        <dbReference type="ARBA" id="ARBA00023222"/>
    </source>
</evidence>
<dbReference type="GO" id="GO:0009094">
    <property type="term" value="P:L-phenylalanine biosynthetic process"/>
    <property type="evidence" value="ECO:0007669"/>
    <property type="project" value="UniProtKB-UniPathway"/>
</dbReference>
<evidence type="ECO:0000256" key="3">
    <source>
        <dbReference type="ARBA" id="ARBA00021872"/>
    </source>
</evidence>
<dbReference type="PROSITE" id="PS51171">
    <property type="entry name" value="PREPHENATE_DEHYDR_3"/>
    <property type="match status" value="1"/>
</dbReference>
<dbReference type="GO" id="GO:0004664">
    <property type="term" value="F:prephenate dehydratase activity"/>
    <property type="evidence" value="ECO:0007669"/>
    <property type="project" value="UniProtKB-UniRule"/>
</dbReference>
<feature type="domain" description="ACT" evidence="12">
    <location>
        <begin position="200"/>
        <end position="282"/>
    </location>
</feature>
<dbReference type="PROSITE" id="PS00858">
    <property type="entry name" value="PREPHENATE_DEHYDR_2"/>
    <property type="match status" value="1"/>
</dbReference>
<gene>
    <name evidence="10 13" type="primary">pheA</name>
    <name evidence="13" type="ORF">FZ040_12715</name>
</gene>
<dbReference type="PANTHER" id="PTHR21022">
    <property type="entry name" value="PREPHENATE DEHYDRATASE P PROTEIN"/>
    <property type="match status" value="1"/>
</dbReference>
<dbReference type="SUPFAM" id="SSF53850">
    <property type="entry name" value="Periplasmic binding protein-like II"/>
    <property type="match status" value="1"/>
</dbReference>
<dbReference type="Gene3D" id="3.40.190.10">
    <property type="entry name" value="Periplasmic binding protein-like II"/>
    <property type="match status" value="2"/>
</dbReference>
<dbReference type="SUPFAM" id="SSF55021">
    <property type="entry name" value="ACT-like"/>
    <property type="match status" value="1"/>
</dbReference>
<evidence type="ECO:0000256" key="7">
    <source>
        <dbReference type="ARBA" id="ARBA00023239"/>
    </source>
</evidence>
<dbReference type="CDD" id="cd13633">
    <property type="entry name" value="PBP2_Sa-PDT_like"/>
    <property type="match status" value="1"/>
</dbReference>
<evidence type="ECO:0000313" key="13">
    <source>
        <dbReference type="EMBL" id="TYZ19958.1"/>
    </source>
</evidence>
<sequence>MSIKMGVLGPKGTHSEAAASYLNERLDTPYELVTVPDLFECLQEVDEGRLDTALVPVENSLEGAINITLDTLARSETLEVARELIWPVHNQLMAKCGAETIRRVYSHPQPISQCRAYLQQHYPQAEIVKVSSTARAAELVAAESASSGWAAICTARAGELNGLHTVAAEIQDNMANCTRFFQVRRRGTGNPVLPKEKVLIICQIDGQKAGALYDVLKEFAERGINMTRIESRPARTELGAYIFFFDLEYTPDEQALQESIEAVAKKSIWLKNLGTFPVYTVE</sequence>
<keyword evidence="14" id="KW-1185">Reference proteome</keyword>
<evidence type="ECO:0000256" key="4">
    <source>
        <dbReference type="ARBA" id="ARBA00022605"/>
    </source>
</evidence>
<dbReference type="InterPro" id="IPR008242">
    <property type="entry name" value="Chor_mutase/pphenate_deHydtase"/>
</dbReference>
<keyword evidence="6 10" id="KW-0584">Phenylalanine biosynthesis</keyword>
<dbReference type="InterPro" id="IPR045865">
    <property type="entry name" value="ACT-like_dom_sf"/>
</dbReference>
<keyword evidence="5 10" id="KW-0057">Aromatic amino acid biosynthesis</keyword>
<dbReference type="Proteomes" id="UP000323646">
    <property type="component" value="Unassembled WGS sequence"/>
</dbReference>
<keyword evidence="7 10" id="KW-0456">Lyase</keyword>
<dbReference type="EC" id="4.2.1.51" evidence="2 10"/>
<dbReference type="PANTHER" id="PTHR21022:SF19">
    <property type="entry name" value="PREPHENATE DEHYDRATASE-RELATED"/>
    <property type="match status" value="1"/>
</dbReference>
<accession>A0A5D6VZG8</accession>
<name>A0A5D6VZG8_9FIRM</name>
<evidence type="ECO:0000256" key="5">
    <source>
        <dbReference type="ARBA" id="ARBA00023141"/>
    </source>
</evidence>
<dbReference type="Pfam" id="PF00800">
    <property type="entry name" value="PDT"/>
    <property type="match status" value="1"/>
</dbReference>
<evidence type="ECO:0000256" key="2">
    <source>
        <dbReference type="ARBA" id="ARBA00013147"/>
    </source>
</evidence>
<dbReference type="NCBIfam" id="NF008865">
    <property type="entry name" value="PRK11898.1"/>
    <property type="match status" value="1"/>
</dbReference>
<evidence type="ECO:0000256" key="8">
    <source>
        <dbReference type="ARBA" id="ARBA00047848"/>
    </source>
</evidence>
<dbReference type="Pfam" id="PF01842">
    <property type="entry name" value="ACT"/>
    <property type="match status" value="1"/>
</dbReference>
<comment type="catalytic activity">
    <reaction evidence="8 10">
        <text>prephenate + H(+) = 3-phenylpyruvate + CO2 + H2O</text>
        <dbReference type="Rhea" id="RHEA:21648"/>
        <dbReference type="ChEBI" id="CHEBI:15377"/>
        <dbReference type="ChEBI" id="CHEBI:15378"/>
        <dbReference type="ChEBI" id="CHEBI:16526"/>
        <dbReference type="ChEBI" id="CHEBI:18005"/>
        <dbReference type="ChEBI" id="CHEBI:29934"/>
        <dbReference type="EC" id="4.2.1.51"/>
    </reaction>
</comment>
<organism evidence="13 14">
    <name type="scientific">Selenomonas ruminis</name>
    <dbReference type="NCBI Taxonomy" id="2593411"/>
    <lineage>
        <taxon>Bacteria</taxon>
        <taxon>Bacillati</taxon>
        <taxon>Bacillota</taxon>
        <taxon>Negativicutes</taxon>
        <taxon>Selenomonadales</taxon>
        <taxon>Selenomonadaceae</taxon>
        <taxon>Selenomonas</taxon>
    </lineage>
</organism>
<dbReference type="InterPro" id="IPR001086">
    <property type="entry name" value="Preph_deHydtase"/>
</dbReference>
<comment type="pathway">
    <text evidence="1 10">Amino-acid biosynthesis; L-phenylalanine biosynthesis; phenylpyruvate from prephenate: step 1/1.</text>
</comment>
<dbReference type="PIRSF" id="PIRSF001500">
    <property type="entry name" value="Chor_mut_pdt_Ppr"/>
    <property type="match status" value="1"/>
</dbReference>
<dbReference type="UniPathway" id="UPA00121">
    <property type="reaction ID" value="UER00345"/>
</dbReference>
<evidence type="ECO:0000256" key="1">
    <source>
        <dbReference type="ARBA" id="ARBA00004741"/>
    </source>
</evidence>
<dbReference type="Gene3D" id="3.30.70.260">
    <property type="match status" value="1"/>
</dbReference>
<evidence type="ECO:0000256" key="9">
    <source>
        <dbReference type="PIRSR" id="PIRSR001500-2"/>
    </source>
</evidence>
<dbReference type="InterPro" id="IPR002912">
    <property type="entry name" value="ACT_dom"/>
</dbReference>
<dbReference type="CDD" id="cd04905">
    <property type="entry name" value="ACT_CM-PDT"/>
    <property type="match status" value="1"/>
</dbReference>
<proteinExistence type="predicted"/>
<protein>
    <recommendedName>
        <fullName evidence="3 10">Prephenate dehydratase</fullName>
        <shortName evidence="10">PDT</shortName>
        <ecNumber evidence="2 10">4.2.1.51</ecNumber>
    </recommendedName>
</protein>
<keyword evidence="4 10" id="KW-0028">Amino-acid biosynthesis</keyword>
<feature type="site" description="Essential for prephenate dehydratase activity" evidence="9">
    <location>
        <position position="178"/>
    </location>
</feature>
<evidence type="ECO:0000313" key="14">
    <source>
        <dbReference type="Proteomes" id="UP000323646"/>
    </source>
</evidence>
<dbReference type="InterPro" id="IPR018528">
    <property type="entry name" value="Preph_deHydtase_CS"/>
</dbReference>
<comment type="caution">
    <text evidence="13">The sequence shown here is derived from an EMBL/GenBank/DDBJ whole genome shotgun (WGS) entry which is preliminary data.</text>
</comment>